<dbReference type="EMBL" id="LCAB01000004">
    <property type="protein sequence ID" value="KKR83540.1"/>
    <property type="molecule type" value="Genomic_DNA"/>
</dbReference>
<proteinExistence type="predicted"/>
<comment type="caution">
    <text evidence="2">The sequence shown here is derived from an EMBL/GenBank/DDBJ whole genome shotgun (WGS) entry which is preliminary data.</text>
</comment>
<evidence type="ECO:0000313" key="3">
    <source>
        <dbReference type="Proteomes" id="UP000034601"/>
    </source>
</evidence>
<sequence length="115" mass="13338">MTKERLENMDDKDRKNFLVPEQEPYICGNCGIEIMGGRYNNHCPQCLWSKHVDDKIPGDRSSDCQGMMKPVGVFQKKGKWRIKQECTKCEHTFIIDSSPEDDFSIIIELSKTPLR</sequence>
<protein>
    <recommendedName>
        <fullName evidence="1">RNHCP domain-containing protein</fullName>
    </recommendedName>
</protein>
<gene>
    <name evidence="2" type="ORF">UU29_C0004G0041</name>
</gene>
<dbReference type="AlphaFoldDB" id="A0A0G0WGT2"/>
<organism evidence="2 3">
    <name type="scientific">Candidatus Daviesbacteria bacterium GW2011_GWA2_40_9</name>
    <dbReference type="NCBI Taxonomy" id="1618424"/>
    <lineage>
        <taxon>Bacteria</taxon>
        <taxon>Candidatus Daviesiibacteriota</taxon>
    </lineage>
</organism>
<dbReference type="Proteomes" id="UP000034601">
    <property type="component" value="Unassembled WGS sequence"/>
</dbReference>
<name>A0A0G0WGT2_9BACT</name>
<evidence type="ECO:0000313" key="2">
    <source>
        <dbReference type="EMBL" id="KKR83540.1"/>
    </source>
</evidence>
<feature type="domain" description="RNHCP" evidence="1">
    <location>
        <begin position="23"/>
        <end position="102"/>
    </location>
</feature>
<evidence type="ECO:0000259" key="1">
    <source>
        <dbReference type="Pfam" id="PF12647"/>
    </source>
</evidence>
<dbReference type="InterPro" id="IPR024439">
    <property type="entry name" value="RNHCP"/>
</dbReference>
<accession>A0A0G0WGT2</accession>
<dbReference type="Pfam" id="PF12647">
    <property type="entry name" value="RNHCP"/>
    <property type="match status" value="1"/>
</dbReference>
<reference evidence="2 3" key="1">
    <citation type="journal article" date="2015" name="Nature">
        <title>rRNA introns, odd ribosomes, and small enigmatic genomes across a large radiation of phyla.</title>
        <authorList>
            <person name="Brown C.T."/>
            <person name="Hug L.A."/>
            <person name="Thomas B.C."/>
            <person name="Sharon I."/>
            <person name="Castelle C.J."/>
            <person name="Singh A."/>
            <person name="Wilkins M.J."/>
            <person name="Williams K.H."/>
            <person name="Banfield J.F."/>
        </authorList>
    </citation>
    <scope>NUCLEOTIDE SEQUENCE [LARGE SCALE GENOMIC DNA]</scope>
</reference>